<protein>
    <recommendedName>
        <fullName evidence="5 6">Tyrosinase copper-binding domain-containing protein</fullName>
    </recommendedName>
</protein>
<evidence type="ECO:0000256" key="1">
    <source>
        <dbReference type="ARBA" id="ARBA00022723"/>
    </source>
</evidence>
<dbReference type="eggNOG" id="ENOG502S31Y">
    <property type="taxonomic scope" value="Eukaryota"/>
</dbReference>
<dbReference type="EMBL" id="DS566030">
    <property type="status" value="NOT_ANNOTATED_CDS"/>
    <property type="molecule type" value="Genomic_DNA"/>
</dbReference>
<dbReference type="Gene3D" id="1.10.1280.10">
    <property type="entry name" value="Di-copper center containing domain from catechol oxidase"/>
    <property type="match status" value="1"/>
</dbReference>
<dbReference type="PANTHER" id="PTHR11474:SF126">
    <property type="entry name" value="TYROSINASE-LIKE PROTEIN TYR-1-RELATED"/>
    <property type="match status" value="1"/>
</dbReference>
<feature type="signal peptide" evidence="4">
    <location>
        <begin position="1"/>
        <end position="23"/>
    </location>
</feature>
<dbReference type="InterPro" id="IPR050316">
    <property type="entry name" value="Tyrosinase/Hemocyanin"/>
</dbReference>
<reference evidence="8" key="1">
    <citation type="journal article" date="2006" name="Science">
        <title>Phytophthora genome sequences uncover evolutionary origins and mechanisms of pathogenesis.</title>
        <authorList>
            <person name="Tyler B.M."/>
            <person name="Tripathy S."/>
            <person name="Zhang X."/>
            <person name="Dehal P."/>
            <person name="Jiang R.H."/>
            <person name="Aerts A."/>
            <person name="Arredondo F.D."/>
            <person name="Baxter L."/>
            <person name="Bensasson D."/>
            <person name="Beynon J.L."/>
            <person name="Chapman J."/>
            <person name="Damasceno C.M."/>
            <person name="Dorrance A.E."/>
            <person name="Dou D."/>
            <person name="Dickerman A.W."/>
            <person name="Dubchak I.L."/>
            <person name="Garbelotto M."/>
            <person name="Gijzen M."/>
            <person name="Gordon S.G."/>
            <person name="Govers F."/>
            <person name="Grunwald N.J."/>
            <person name="Huang W."/>
            <person name="Ivors K.L."/>
            <person name="Jones R.W."/>
            <person name="Kamoun S."/>
            <person name="Krampis K."/>
            <person name="Lamour K.H."/>
            <person name="Lee M.K."/>
            <person name="McDonald W.H."/>
            <person name="Medina M."/>
            <person name="Meijer H.J."/>
            <person name="Nordberg E.K."/>
            <person name="Maclean D.J."/>
            <person name="Ospina-Giraldo M.D."/>
            <person name="Morris P.F."/>
            <person name="Phuntumart V."/>
            <person name="Putnam N.H."/>
            <person name="Rash S."/>
            <person name="Rose J.K."/>
            <person name="Sakihama Y."/>
            <person name="Salamov A.A."/>
            <person name="Savidor A."/>
            <person name="Scheuring C.F."/>
            <person name="Smith B.M."/>
            <person name="Sobral B.W."/>
            <person name="Terry A."/>
            <person name="Torto-Alalibo T.A."/>
            <person name="Win J."/>
            <person name="Xu Z."/>
            <person name="Zhang H."/>
            <person name="Grigoriev I.V."/>
            <person name="Rokhsar D.S."/>
            <person name="Boore J.L."/>
        </authorList>
    </citation>
    <scope>NUCLEOTIDE SEQUENCE [LARGE SCALE GENOMIC DNA]</scope>
    <source>
        <strain evidence="8">Pr102</strain>
    </source>
</reference>
<dbReference type="InParanoid" id="H3GPM1"/>
<feature type="region of interest" description="Disordered" evidence="3">
    <location>
        <begin position="361"/>
        <end position="442"/>
    </location>
</feature>
<keyword evidence="4" id="KW-0732">Signal</keyword>
<organism evidence="7 8">
    <name type="scientific">Phytophthora ramorum</name>
    <name type="common">Sudden oak death agent</name>
    <dbReference type="NCBI Taxonomy" id="164328"/>
    <lineage>
        <taxon>Eukaryota</taxon>
        <taxon>Sar</taxon>
        <taxon>Stramenopiles</taxon>
        <taxon>Oomycota</taxon>
        <taxon>Peronosporomycetes</taxon>
        <taxon>Peronosporales</taxon>
        <taxon>Peronosporaceae</taxon>
        <taxon>Phytophthora</taxon>
    </lineage>
</organism>
<dbReference type="SUPFAM" id="SSF48056">
    <property type="entry name" value="Di-copper centre-containing domain"/>
    <property type="match status" value="1"/>
</dbReference>
<dbReference type="EnsemblProtists" id="Phyra78661">
    <property type="protein sequence ID" value="Phyra78661"/>
    <property type="gene ID" value="Phyra78661"/>
</dbReference>
<dbReference type="HOGENOM" id="CLU_018031_2_1_1"/>
<reference evidence="7" key="2">
    <citation type="submission" date="2015-06" db="UniProtKB">
        <authorList>
            <consortium name="EnsemblProtists"/>
        </authorList>
    </citation>
    <scope>IDENTIFICATION</scope>
    <source>
        <strain evidence="7">Pr102</strain>
    </source>
</reference>
<sequence length="670" mass="72122">MKLPAILCLGLLAFTATQAPVDAQTTCGSRVRRNWNALSDSDKATYKGAIAAAMDSGAYIKFVEIHQETMSNLEAHKQCMFLYWHRYFLVAFENMLRAQGDEFACVTLPYFNWMDANSRQLDGKCKYYGDCAAITTELGGFTSGSMQTLTVNSASASGLCVNKWPLDHFCQSSTPGTDCAGCVPRGDWGSTPLDGPTGFASVYSQVVTNKTIAGVSDAIERGGHGSVHSDLGGIMGNFASPADPIFWSHHSMVDALHTIFHKCRVGTKRMTFEEKASDPVAWSSCNRRNGGPPFKPTDTVTVRTGTDPNSVSATQDSVVDQFFEGVPNRFADLMDVRDLGDFSYSYELSGQLASMYTDCDGSQTTTSAPIATTSAPAPTTSAPPSTTSAPAPTTSAPPSTTSAPTTNAAEPITDASEPTTNAPQVTIAPSAATPTSTGAPSLDNLQMEDVRRFFDNLWGNLFPNTTPNFRKLAAEDEMGDTNAITQQIDTSMPAPSKSVKDDGKVDVIIVDKCGESEQRVMDWYQQTATAMGGLSVDTIVDLERQSCMYHDQCLGGVANFSDEFKATWGVKEARCKTIVDAVKCGAQSIVYGKWREDMEAHFGCPVPADTKSPASQGQPSQTQQEQQQQVQQQQVQQQQVQQQQVQQQQTPDGNIADAITGAIAQFTLSA</sequence>
<dbReference type="GO" id="GO:0046872">
    <property type="term" value="F:metal ion binding"/>
    <property type="evidence" value="ECO:0007669"/>
    <property type="project" value="UniProtKB-KW"/>
</dbReference>
<feature type="domain" description="Tyrosinase copper-binding" evidence="5">
    <location>
        <begin position="76"/>
        <end position="93"/>
    </location>
</feature>
<evidence type="ECO:0000313" key="8">
    <source>
        <dbReference type="Proteomes" id="UP000005238"/>
    </source>
</evidence>
<feature type="domain" description="Tyrosinase copper-binding" evidence="6">
    <location>
        <begin position="243"/>
        <end position="254"/>
    </location>
</feature>
<evidence type="ECO:0000256" key="2">
    <source>
        <dbReference type="ARBA" id="ARBA00023008"/>
    </source>
</evidence>
<dbReference type="PANTHER" id="PTHR11474">
    <property type="entry name" value="TYROSINASE FAMILY MEMBER"/>
    <property type="match status" value="1"/>
</dbReference>
<feature type="region of interest" description="Disordered" evidence="3">
    <location>
        <begin position="287"/>
        <end position="313"/>
    </location>
</feature>
<evidence type="ECO:0000256" key="3">
    <source>
        <dbReference type="SAM" id="MobiDB-lite"/>
    </source>
</evidence>
<dbReference type="VEuPathDB" id="FungiDB:KRP22_796"/>
<proteinExistence type="predicted"/>
<feature type="compositionally biased region" description="Low complexity" evidence="3">
    <location>
        <begin position="364"/>
        <end position="409"/>
    </location>
</feature>
<feature type="compositionally biased region" description="Low complexity" evidence="3">
    <location>
        <begin position="428"/>
        <end position="441"/>
    </location>
</feature>
<accession>H3GPM1</accession>
<evidence type="ECO:0000259" key="6">
    <source>
        <dbReference type="PROSITE" id="PS00498"/>
    </source>
</evidence>
<dbReference type="InterPro" id="IPR008922">
    <property type="entry name" value="Di-copper_centre_dom_sf"/>
</dbReference>
<keyword evidence="2" id="KW-0186">Copper</keyword>
<keyword evidence="8" id="KW-1185">Reference proteome</keyword>
<feature type="region of interest" description="Disordered" evidence="3">
    <location>
        <begin position="602"/>
        <end position="635"/>
    </location>
</feature>
<feature type="chain" id="PRO_5003586455" description="Tyrosinase copper-binding domain-containing protein" evidence="4">
    <location>
        <begin position="24"/>
        <end position="670"/>
    </location>
</feature>
<keyword evidence="1" id="KW-0479">Metal-binding</keyword>
<dbReference type="Pfam" id="PF00264">
    <property type="entry name" value="Tyrosinase"/>
    <property type="match status" value="1"/>
</dbReference>
<dbReference type="STRING" id="164328.H3GPM1"/>
<name>H3GPM1_PHYRM</name>
<dbReference type="PRINTS" id="PR00092">
    <property type="entry name" value="TYROSINASE"/>
</dbReference>
<dbReference type="Proteomes" id="UP000005238">
    <property type="component" value="Unassembled WGS sequence"/>
</dbReference>
<dbReference type="PROSITE" id="PS00497">
    <property type="entry name" value="TYROSINASE_1"/>
    <property type="match status" value="1"/>
</dbReference>
<dbReference type="VEuPathDB" id="FungiDB:KRP23_5263"/>
<evidence type="ECO:0000259" key="5">
    <source>
        <dbReference type="PROSITE" id="PS00497"/>
    </source>
</evidence>
<dbReference type="GO" id="GO:0016491">
    <property type="term" value="F:oxidoreductase activity"/>
    <property type="evidence" value="ECO:0007669"/>
    <property type="project" value="InterPro"/>
</dbReference>
<dbReference type="InterPro" id="IPR002227">
    <property type="entry name" value="Tyrosinase_Cu-bd"/>
</dbReference>
<evidence type="ECO:0000256" key="4">
    <source>
        <dbReference type="SAM" id="SignalP"/>
    </source>
</evidence>
<evidence type="ECO:0000313" key="7">
    <source>
        <dbReference type="EnsemblProtists" id="Phyra78661"/>
    </source>
</evidence>
<dbReference type="PROSITE" id="PS00498">
    <property type="entry name" value="TYROSINASE_2"/>
    <property type="match status" value="1"/>
</dbReference>
<feature type="compositionally biased region" description="Low complexity" evidence="3">
    <location>
        <begin position="616"/>
        <end position="635"/>
    </location>
</feature>
<dbReference type="AlphaFoldDB" id="H3GPM1"/>
<feature type="compositionally biased region" description="Polar residues" evidence="3">
    <location>
        <begin position="298"/>
        <end position="313"/>
    </location>
</feature>